<organism evidence="1 2">
    <name type="scientific">Sodalis ligni</name>
    <dbReference type="NCBI Taxonomy" id="2697027"/>
    <lineage>
        <taxon>Bacteria</taxon>
        <taxon>Pseudomonadati</taxon>
        <taxon>Pseudomonadota</taxon>
        <taxon>Gammaproteobacteria</taxon>
        <taxon>Enterobacterales</taxon>
        <taxon>Bruguierivoracaceae</taxon>
        <taxon>Sodalis</taxon>
    </lineage>
</organism>
<name>A0A4V2Q3I5_9GAMM</name>
<dbReference type="RefSeq" id="WP_132926581.1">
    <property type="nucleotide sequence ID" value="NZ_SJOI01000001.1"/>
</dbReference>
<reference evidence="1 2" key="1">
    <citation type="submission" date="2019-02" db="EMBL/GenBank/DDBJ databases">
        <title>Investigation of anaerobic lignin degradation for improved lignocellulosic biofuels.</title>
        <authorList>
            <person name="Deangelis K."/>
        </authorList>
    </citation>
    <scope>NUCLEOTIDE SEQUENCE [LARGE SCALE GENOMIC DNA]</scope>
    <source>
        <strain evidence="1 2">159R</strain>
    </source>
</reference>
<sequence length="119" mass="13157">MMATIITLCGSSRFKDAFEIVAQHYTILGHVVITMGNYGHADYPSGAKYLTNDNDNDGEVKRRLDMLHLQKIDMADEIIVINVGGYIGSSTTREIAYATAAGKSVRYLFPQLTSAEEHQ</sequence>
<proteinExistence type="predicted"/>
<dbReference type="EMBL" id="SJOI01000001">
    <property type="protein sequence ID" value="TCL06848.1"/>
    <property type="molecule type" value="Genomic_DNA"/>
</dbReference>
<evidence type="ECO:0000313" key="2">
    <source>
        <dbReference type="Proteomes" id="UP000294555"/>
    </source>
</evidence>
<comment type="caution">
    <text evidence="1">The sequence shown here is derived from an EMBL/GenBank/DDBJ whole genome shotgun (WGS) entry which is preliminary data.</text>
</comment>
<dbReference type="AlphaFoldDB" id="A0A4V2Q3I5"/>
<keyword evidence="2" id="KW-1185">Reference proteome</keyword>
<dbReference type="OrthoDB" id="9255658at2"/>
<gene>
    <name evidence="1" type="ORF">EZJ58_5145</name>
</gene>
<accession>A0A4V2Q3I5</accession>
<dbReference type="Proteomes" id="UP000294555">
    <property type="component" value="Unassembled WGS sequence"/>
</dbReference>
<protein>
    <submittedName>
        <fullName evidence="1">Uncharacterized protein</fullName>
    </submittedName>
</protein>
<evidence type="ECO:0000313" key="1">
    <source>
        <dbReference type="EMBL" id="TCL06848.1"/>
    </source>
</evidence>